<dbReference type="AlphaFoldDB" id="A0A814CX36"/>
<evidence type="ECO:0000313" key="4">
    <source>
        <dbReference type="EMBL" id="CAF3639668.1"/>
    </source>
</evidence>
<evidence type="ECO:0000313" key="2">
    <source>
        <dbReference type="EMBL" id="CAF0854504.1"/>
    </source>
</evidence>
<dbReference type="Gene3D" id="3.10.20.90">
    <property type="entry name" value="Phosphatidylinositol 3-kinase Catalytic Subunit, Chain A, domain 1"/>
    <property type="match status" value="1"/>
</dbReference>
<dbReference type="InterPro" id="IPR039895">
    <property type="entry name" value="COBL-like"/>
</dbReference>
<feature type="compositionally biased region" description="Polar residues" evidence="1">
    <location>
        <begin position="970"/>
        <end position="994"/>
    </location>
</feature>
<dbReference type="Proteomes" id="UP000663829">
    <property type="component" value="Unassembled WGS sequence"/>
</dbReference>
<keyword evidence="6" id="KW-1185">Reference proteome</keyword>
<protein>
    <submittedName>
        <fullName evidence="3">Uncharacterized protein</fullName>
    </submittedName>
</protein>
<evidence type="ECO:0000313" key="6">
    <source>
        <dbReference type="Proteomes" id="UP000663829"/>
    </source>
</evidence>
<feature type="region of interest" description="Disordered" evidence="1">
    <location>
        <begin position="451"/>
        <end position="483"/>
    </location>
</feature>
<feature type="compositionally biased region" description="Polar residues" evidence="1">
    <location>
        <begin position="259"/>
        <end position="274"/>
    </location>
</feature>
<feature type="compositionally biased region" description="Basic and acidic residues" evidence="1">
    <location>
        <begin position="713"/>
        <end position="725"/>
    </location>
</feature>
<feature type="compositionally biased region" description="Polar residues" evidence="1">
    <location>
        <begin position="387"/>
        <end position="400"/>
    </location>
</feature>
<feature type="region of interest" description="Disordered" evidence="1">
    <location>
        <begin position="227"/>
        <end position="282"/>
    </location>
</feature>
<dbReference type="EMBL" id="CAJNOQ010002219">
    <property type="protein sequence ID" value="CAF0945824.1"/>
    <property type="molecule type" value="Genomic_DNA"/>
</dbReference>
<dbReference type="Proteomes" id="UP000677228">
    <property type="component" value="Unassembled WGS sequence"/>
</dbReference>
<feature type="compositionally biased region" description="Low complexity" evidence="1">
    <location>
        <begin position="652"/>
        <end position="678"/>
    </location>
</feature>
<feature type="region of interest" description="Disordered" evidence="1">
    <location>
        <begin position="294"/>
        <end position="326"/>
    </location>
</feature>
<name>A0A814CX36_9BILA</name>
<feature type="compositionally biased region" description="Basic and acidic residues" evidence="1">
    <location>
        <begin position="1011"/>
        <end position="1029"/>
    </location>
</feature>
<reference evidence="3" key="1">
    <citation type="submission" date="2021-02" db="EMBL/GenBank/DDBJ databases">
        <authorList>
            <person name="Nowell W R."/>
        </authorList>
    </citation>
    <scope>NUCLEOTIDE SEQUENCE</scope>
</reference>
<feature type="compositionally biased region" description="Low complexity" evidence="1">
    <location>
        <begin position="235"/>
        <end position="246"/>
    </location>
</feature>
<dbReference type="Proteomes" id="UP000681722">
    <property type="component" value="Unassembled WGS sequence"/>
</dbReference>
<feature type="region of interest" description="Disordered" evidence="1">
    <location>
        <begin position="786"/>
        <end position="912"/>
    </location>
</feature>
<feature type="compositionally biased region" description="Pro residues" evidence="1">
    <location>
        <begin position="841"/>
        <end position="852"/>
    </location>
</feature>
<dbReference type="GO" id="GO:0003785">
    <property type="term" value="F:actin monomer binding"/>
    <property type="evidence" value="ECO:0007669"/>
    <property type="project" value="InterPro"/>
</dbReference>
<dbReference type="PANTHER" id="PTHR21557">
    <property type="entry name" value="CORDON-BLEU"/>
    <property type="match status" value="1"/>
</dbReference>
<feature type="compositionally biased region" description="Polar residues" evidence="1">
    <location>
        <begin position="810"/>
        <end position="823"/>
    </location>
</feature>
<feature type="region of interest" description="Disordered" evidence="1">
    <location>
        <begin position="652"/>
        <end position="757"/>
    </location>
</feature>
<proteinExistence type="predicted"/>
<evidence type="ECO:0000313" key="3">
    <source>
        <dbReference type="EMBL" id="CAF0945824.1"/>
    </source>
</evidence>
<organism evidence="3 6">
    <name type="scientific">Didymodactylos carnosus</name>
    <dbReference type="NCBI Taxonomy" id="1234261"/>
    <lineage>
        <taxon>Eukaryota</taxon>
        <taxon>Metazoa</taxon>
        <taxon>Spiralia</taxon>
        <taxon>Gnathifera</taxon>
        <taxon>Rotifera</taxon>
        <taxon>Eurotatoria</taxon>
        <taxon>Bdelloidea</taxon>
        <taxon>Philodinida</taxon>
        <taxon>Philodinidae</taxon>
        <taxon>Didymodactylos</taxon>
    </lineage>
</organism>
<dbReference type="Proteomes" id="UP000682733">
    <property type="component" value="Unassembled WGS sequence"/>
</dbReference>
<comment type="caution">
    <text evidence="3">The sequence shown here is derived from an EMBL/GenBank/DDBJ whole genome shotgun (WGS) entry which is preliminary data.</text>
</comment>
<dbReference type="EMBL" id="CAJOBA010002312">
    <property type="protein sequence ID" value="CAF3639668.1"/>
    <property type="molecule type" value="Genomic_DNA"/>
</dbReference>
<feature type="region of interest" description="Disordered" evidence="1">
    <location>
        <begin position="370"/>
        <end position="414"/>
    </location>
</feature>
<dbReference type="PANTHER" id="PTHR21557:SF2">
    <property type="entry name" value="CORDON-BLEU PROTEIN-LIKE 1"/>
    <property type="match status" value="1"/>
</dbReference>
<dbReference type="EMBL" id="CAJOBC010002219">
    <property type="protein sequence ID" value="CAF3721976.1"/>
    <property type="molecule type" value="Genomic_DNA"/>
</dbReference>
<feature type="compositionally biased region" description="Low complexity" evidence="1">
    <location>
        <begin position="786"/>
        <end position="800"/>
    </location>
</feature>
<feature type="region of interest" description="Disordered" evidence="1">
    <location>
        <begin position="967"/>
        <end position="1029"/>
    </location>
</feature>
<feature type="compositionally biased region" description="Acidic residues" evidence="1">
    <location>
        <begin position="871"/>
        <end position="880"/>
    </location>
</feature>
<dbReference type="OrthoDB" id="8882621at2759"/>
<feature type="compositionally biased region" description="Polar residues" evidence="1">
    <location>
        <begin position="883"/>
        <end position="901"/>
    </location>
</feature>
<sequence>MRRKKRKEEESYCVNDQGRWWLDVVNIPDLTGKMQLTLILPNGIPSTLNVDASTPMMDLLIQAASNHKLNPSSYSLVVLDSNNHVIQFKPSQTVAQIGSSTISLLPKEREVPKDSTSASKKNQPFEITVRLQVNLPDQQKILLRVDPTLPLYEIKEQICKQKQYTDTSKYTLRLPTKLHDPLLLGLSLAEYKTNELMLVHVKQDEKAENGGGNQLQSFDRLYRVRSESQPPNKIQTTSPDDGTQTTTKERLASGDVSRALSTPTNIVQKSSTSAVPIRTSHPVTSHTTLHAYWNDPNFDAQSQSSTTSSKKRRAPKAPGSNIPSPQLQQQLYDKNQQIIYVQSSPTPYVGVPVSQSQYVYPQHYVQGQASPQQYHISAHRSQESIDDNNNLTDTSEQNGDGTRRKRKAPTVIQSQERKEGTFELNWCPLLIAELLWFSSLSNVTQHSSSINQHHLTPSPENGITSTVRTSLSPPTSSPVNNTEPLMKENLSEELRTTTEVGQHAFDEDEKLNKPKVPEEQTQKIELTIVDGAKLLNFLSQQQSGTPLIAAETRRIMTDASTQDDREQLYSKIQKTQQQDETAYPTVKVYDSLTSPHKEEEQEKNMKQVEPLASATTTESLENTNYSVTDSNQVTSQNLNKIVADVHTIADKQQSSVQTSPLSQQSSVQTSPLPQQQQQKQKRGKDVQIKSPKSPKSPKSSKKSQTIEGLWKIMTDHQKRADEYRALPETQSLLKEKTPPLPTLSSSTEENGTDEKSYYRAAKSRHGRFETDDRGFVNASAATATATAMNTTTNQEEVNVNSSKLHDYANRPQSSRNVHQQQPPISFASVGLQQQQQQQQQPPLPPPPPPPQQRPQTKGKAAYEILKKYEKEDQEQQEPIDTDYLNTKINSTSPPALTSADNTVVAEKEKSPTPIQLEVTERTTHIKVTVESDRKQLITRVSPSPVGPPPVAPKPFGKTITEYRTVRRIGGNSSQHPINQYTEISSTIQTKSGNPSEGDVSGGSSQEAITESIRKSDGSQNLGKKDQINE</sequence>
<accession>A0A814CX36</accession>
<evidence type="ECO:0000313" key="5">
    <source>
        <dbReference type="EMBL" id="CAF3721976.1"/>
    </source>
</evidence>
<gene>
    <name evidence="3" type="ORF">GPM918_LOCUS10966</name>
    <name evidence="2" type="ORF">OVA965_LOCUS7317</name>
    <name evidence="5" type="ORF">SRO942_LOCUS10967</name>
    <name evidence="4" type="ORF">TMI583_LOCUS7313</name>
</gene>
<dbReference type="EMBL" id="CAJNOK010002312">
    <property type="protein sequence ID" value="CAF0854504.1"/>
    <property type="molecule type" value="Genomic_DNA"/>
</dbReference>
<evidence type="ECO:0000256" key="1">
    <source>
        <dbReference type="SAM" id="MobiDB-lite"/>
    </source>
</evidence>